<dbReference type="InterPro" id="IPR001789">
    <property type="entry name" value="Sig_transdc_resp-reg_receiver"/>
</dbReference>
<protein>
    <recommendedName>
        <fullName evidence="3">Response regulatory domain-containing protein</fullName>
    </recommendedName>
</protein>
<dbReference type="RefSeq" id="WP_285574815.1">
    <property type="nucleotide sequence ID" value="NZ_BSDE01000003.1"/>
</dbReference>
<dbReference type="Gene3D" id="3.40.50.2300">
    <property type="match status" value="1"/>
</dbReference>
<accession>A0ABQ5QFV7</accession>
<feature type="modified residue" description="4-aspartylphosphate" evidence="2">
    <location>
        <position position="53"/>
    </location>
</feature>
<organism evidence="4 5">
    <name type="scientific">Geothrix limicola</name>
    <dbReference type="NCBI Taxonomy" id="2927978"/>
    <lineage>
        <taxon>Bacteria</taxon>
        <taxon>Pseudomonadati</taxon>
        <taxon>Acidobacteriota</taxon>
        <taxon>Holophagae</taxon>
        <taxon>Holophagales</taxon>
        <taxon>Holophagaceae</taxon>
        <taxon>Geothrix</taxon>
    </lineage>
</organism>
<dbReference type="PANTHER" id="PTHR44591">
    <property type="entry name" value="STRESS RESPONSE REGULATOR PROTEIN 1"/>
    <property type="match status" value="1"/>
</dbReference>
<evidence type="ECO:0000259" key="3">
    <source>
        <dbReference type="PROSITE" id="PS50110"/>
    </source>
</evidence>
<comment type="caution">
    <text evidence="4">The sequence shown here is derived from an EMBL/GenBank/DDBJ whole genome shotgun (WGS) entry which is preliminary data.</text>
</comment>
<dbReference type="SUPFAM" id="SSF52172">
    <property type="entry name" value="CheY-like"/>
    <property type="match status" value="1"/>
</dbReference>
<dbReference type="EMBL" id="BSDE01000003">
    <property type="protein sequence ID" value="GLH73542.1"/>
    <property type="molecule type" value="Genomic_DNA"/>
</dbReference>
<sequence length="452" mass="47572">MPRLLLVDDNPSIHRIAESLLAHTDVELVCVDSAAEALDRLGRGERFDVALVDTAMPGMDGWTLLGRLRAMDATAMMPIALMAGVLDPVDPAKLAKAPIQGFLKKPIELRELGDRVKALLVTPVVITPSPFSTVPATPARDLVKRAEEALPEFRPEPEEEPAGLLDGDLDLPDLEEDLLLLTAEDLWSEAPAPALPEAEAPAAASAAVHPEVHLELEELDLDSLQDLTAEPPVAPVAEIPVVPAAVPDSHTTLELEPGLVLPEDEEELVTLSGLEDLETLSVDFPMPPPEAAPKPAALEAPAESPFPVSAESDELFVDLPAASDFLGTDGTTAVEELITMEAIPEIHEPGPAPHVPMFESDLAPAPAVETPVVETRVPAAATGHAPAAPGHAAPSGAATVGPEQAQALVQALLADPVLVDALVKAVVARMGDQVIREIAWEVMPDLAGRLQR</sequence>
<evidence type="ECO:0000256" key="1">
    <source>
        <dbReference type="ARBA" id="ARBA00022553"/>
    </source>
</evidence>
<proteinExistence type="predicted"/>
<gene>
    <name evidence="4" type="ORF">GETHLI_20440</name>
</gene>
<dbReference type="CDD" id="cd17546">
    <property type="entry name" value="REC_hyHK_CKI1_RcsC-like"/>
    <property type="match status" value="1"/>
</dbReference>
<dbReference type="PANTHER" id="PTHR44591:SF3">
    <property type="entry name" value="RESPONSE REGULATORY DOMAIN-CONTAINING PROTEIN"/>
    <property type="match status" value="1"/>
</dbReference>
<evidence type="ECO:0000313" key="5">
    <source>
        <dbReference type="Proteomes" id="UP001165069"/>
    </source>
</evidence>
<keyword evidence="1 2" id="KW-0597">Phosphoprotein</keyword>
<dbReference type="InterPro" id="IPR050595">
    <property type="entry name" value="Bact_response_regulator"/>
</dbReference>
<reference evidence="4 5" key="1">
    <citation type="journal article" date="2023" name="Antonie Van Leeuwenhoek">
        <title>Mesoterricola silvestris gen. nov., sp. nov., Mesoterricola sediminis sp. nov., Geothrix oryzae sp. nov., Geothrix edaphica sp. nov., Geothrix rubra sp. nov., and Geothrix limicola sp. nov., six novel members of Acidobacteriota isolated from soils.</title>
        <authorList>
            <person name="Itoh H."/>
            <person name="Sugisawa Y."/>
            <person name="Mise K."/>
            <person name="Xu Z."/>
            <person name="Kuniyasu M."/>
            <person name="Ushijima N."/>
            <person name="Kawano K."/>
            <person name="Kobayashi E."/>
            <person name="Shiratori Y."/>
            <person name="Masuda Y."/>
            <person name="Senoo K."/>
        </authorList>
    </citation>
    <scope>NUCLEOTIDE SEQUENCE [LARGE SCALE GENOMIC DNA]</scope>
    <source>
        <strain evidence="4 5">Red804</strain>
    </source>
</reference>
<feature type="domain" description="Response regulatory" evidence="3">
    <location>
        <begin position="3"/>
        <end position="120"/>
    </location>
</feature>
<dbReference type="Proteomes" id="UP001165069">
    <property type="component" value="Unassembled WGS sequence"/>
</dbReference>
<evidence type="ECO:0000256" key="2">
    <source>
        <dbReference type="PROSITE-ProRule" id="PRU00169"/>
    </source>
</evidence>
<name>A0ABQ5QFV7_9BACT</name>
<dbReference type="InterPro" id="IPR011006">
    <property type="entry name" value="CheY-like_superfamily"/>
</dbReference>
<dbReference type="SMART" id="SM00448">
    <property type="entry name" value="REC"/>
    <property type="match status" value="1"/>
</dbReference>
<dbReference type="PROSITE" id="PS50110">
    <property type="entry name" value="RESPONSE_REGULATORY"/>
    <property type="match status" value="1"/>
</dbReference>
<evidence type="ECO:0000313" key="4">
    <source>
        <dbReference type="EMBL" id="GLH73542.1"/>
    </source>
</evidence>
<keyword evidence="5" id="KW-1185">Reference proteome</keyword>
<dbReference type="Pfam" id="PF00072">
    <property type="entry name" value="Response_reg"/>
    <property type="match status" value="1"/>
</dbReference>